<evidence type="ECO:0000259" key="1">
    <source>
        <dbReference type="SMART" id="SM00471"/>
    </source>
</evidence>
<sequence>MKTIRDTVHGDITLTNEEMQIVDTPEFQRMRGIRQLGTSFLVFPGALHSRFEHSLGTAWIAKRMIARINKRAERFGLTPPICEERARLIGMAALLHDITHIPFGHTFEDERRILPAHDNSAERLHYFFDGGDLGRVLDRLGVREALTEFFIRGKNADPAYPYQLVAGPICADLLDYLKRDAFFTGLNLAYDDRIFHYLHLEGGQLCFDLYSDRGFRQDAWSELVNLLRIRYSLTERVYFHHTKMVSGAMLSRLLEALLEEKAIEVEELYRLRDDSFLYLLEQRVDRISEYRDLLHDYLSRKLYKRVYMVARNPLDLSHPDPESMKRFQNDFHLNHQGARSRLERRLARHLGIPQAAIILYAPDIHMRLKAAKVLVRINAGPLHSLGDLKHPELEALNNRHQALWKFYLFMSPRYEEHYVKAAKFLEREIGLPNQLELFNKGQLTLNF</sequence>
<feature type="domain" description="HD/PDEase" evidence="1">
    <location>
        <begin position="46"/>
        <end position="186"/>
    </location>
</feature>
<dbReference type="KEGG" id="scor:J3U87_14190"/>
<proteinExistence type="predicted"/>
<dbReference type="PANTHER" id="PTHR11373">
    <property type="entry name" value="DEOXYNUCLEOSIDE TRIPHOSPHATE TRIPHOSPHOHYDROLASE"/>
    <property type="match status" value="1"/>
</dbReference>
<dbReference type="SMART" id="SM00471">
    <property type="entry name" value="HDc"/>
    <property type="match status" value="1"/>
</dbReference>
<accession>A0A8A4TWN4</accession>
<dbReference type="RefSeq" id="WP_237383703.1">
    <property type="nucleotide sequence ID" value="NZ_CP071793.1"/>
</dbReference>
<dbReference type="GO" id="GO:0006203">
    <property type="term" value="P:dGTP catabolic process"/>
    <property type="evidence" value="ECO:0007669"/>
    <property type="project" value="TreeGrafter"/>
</dbReference>
<gene>
    <name evidence="2" type="ORF">J3U87_14190</name>
</gene>
<dbReference type="GO" id="GO:0008832">
    <property type="term" value="F:dGTPase activity"/>
    <property type="evidence" value="ECO:0007669"/>
    <property type="project" value="TreeGrafter"/>
</dbReference>
<dbReference type="Pfam" id="PF19276">
    <property type="entry name" value="HD_assoc_2"/>
    <property type="match status" value="1"/>
</dbReference>
<dbReference type="Pfam" id="PF01966">
    <property type="entry name" value="HD"/>
    <property type="match status" value="1"/>
</dbReference>
<dbReference type="InterPro" id="IPR050135">
    <property type="entry name" value="dGTPase-like"/>
</dbReference>
<dbReference type="InterPro" id="IPR003607">
    <property type="entry name" value="HD/PDEase_dom"/>
</dbReference>
<evidence type="ECO:0000313" key="3">
    <source>
        <dbReference type="Proteomes" id="UP000663929"/>
    </source>
</evidence>
<dbReference type="Gene3D" id="1.10.3210.10">
    <property type="entry name" value="Hypothetical protein af1432"/>
    <property type="match status" value="1"/>
</dbReference>
<name>A0A8A4TWN4_SULCO</name>
<keyword evidence="3" id="KW-1185">Reference proteome</keyword>
<dbReference type="InterPro" id="IPR045509">
    <property type="entry name" value="HD_assoc_2"/>
</dbReference>
<dbReference type="EMBL" id="CP071793">
    <property type="protein sequence ID" value="QTD53601.1"/>
    <property type="molecule type" value="Genomic_DNA"/>
</dbReference>
<evidence type="ECO:0000313" key="2">
    <source>
        <dbReference type="EMBL" id="QTD53601.1"/>
    </source>
</evidence>
<dbReference type="AlphaFoldDB" id="A0A8A4TWN4"/>
<dbReference type="InterPro" id="IPR006674">
    <property type="entry name" value="HD_domain"/>
</dbReference>
<dbReference type="SUPFAM" id="SSF109604">
    <property type="entry name" value="HD-domain/PDEase-like"/>
    <property type="match status" value="1"/>
</dbReference>
<dbReference type="Proteomes" id="UP000663929">
    <property type="component" value="Chromosome"/>
</dbReference>
<dbReference type="PANTHER" id="PTHR11373:SF4">
    <property type="entry name" value="DEOXYNUCLEOSIDE TRIPHOSPHATE TRIPHOSPHOHYDROLASE SAMHD1"/>
    <property type="match status" value="1"/>
</dbReference>
<protein>
    <submittedName>
        <fullName evidence="2">HD domain-containing protein</fullName>
    </submittedName>
</protein>
<reference evidence="2" key="1">
    <citation type="submission" date="2021-03" db="EMBL/GenBank/DDBJ databases">
        <title>Acanthopleuribacteraceae sp. M133.</title>
        <authorList>
            <person name="Wang G."/>
        </authorList>
    </citation>
    <scope>NUCLEOTIDE SEQUENCE</scope>
    <source>
        <strain evidence="2">M133</strain>
    </source>
</reference>
<organism evidence="2 3">
    <name type="scientific">Sulfidibacter corallicola</name>
    <dbReference type="NCBI Taxonomy" id="2818388"/>
    <lineage>
        <taxon>Bacteria</taxon>
        <taxon>Pseudomonadati</taxon>
        <taxon>Acidobacteriota</taxon>
        <taxon>Holophagae</taxon>
        <taxon>Acanthopleuribacterales</taxon>
        <taxon>Acanthopleuribacteraceae</taxon>
        <taxon>Sulfidibacter</taxon>
    </lineage>
</organism>
<dbReference type="CDD" id="cd00077">
    <property type="entry name" value="HDc"/>
    <property type="match status" value="1"/>
</dbReference>